<dbReference type="GO" id="GO:0016491">
    <property type="term" value="F:oxidoreductase activity"/>
    <property type="evidence" value="ECO:0007669"/>
    <property type="project" value="InterPro"/>
</dbReference>
<accession>U6M2Q8</accession>
<name>U6M2Q8_EIMMA</name>
<dbReference type="Proteomes" id="UP000030763">
    <property type="component" value="Unassembled WGS sequence"/>
</dbReference>
<evidence type="ECO:0000313" key="1">
    <source>
        <dbReference type="EMBL" id="CDJ58512.1"/>
    </source>
</evidence>
<dbReference type="AlphaFoldDB" id="U6M2Q8"/>
<keyword evidence="2" id="KW-1185">Reference proteome</keyword>
<reference evidence="1" key="1">
    <citation type="submission" date="2013-10" db="EMBL/GenBank/DDBJ databases">
        <title>Genomic analysis of the causative agents of coccidiosis in chickens.</title>
        <authorList>
            <person name="Reid A.J."/>
            <person name="Blake D."/>
            <person name="Billington K."/>
            <person name="Browne H."/>
            <person name="Dunn M."/>
            <person name="Hung S."/>
            <person name="Kawahara F."/>
            <person name="Miranda-Saavedra D."/>
            <person name="Mourier T."/>
            <person name="Nagra H."/>
            <person name="Otto T.D."/>
            <person name="Rawlings N."/>
            <person name="Sanchez A."/>
            <person name="Sanders M."/>
            <person name="Subramaniam C."/>
            <person name="Tay Y."/>
            <person name="Dear P."/>
            <person name="Doerig C."/>
            <person name="Gruber A."/>
            <person name="Parkinson J."/>
            <person name="Shirley M."/>
            <person name="Wan K.L."/>
            <person name="Berriman M."/>
            <person name="Tomley F."/>
            <person name="Pain A."/>
        </authorList>
    </citation>
    <scope>NUCLEOTIDE SEQUENCE [LARGE SCALE GENOMIC DNA]</scope>
    <source>
        <strain evidence="1">Weybridge</strain>
    </source>
</reference>
<dbReference type="GeneID" id="25339128"/>
<dbReference type="OrthoDB" id="40137at2759"/>
<reference evidence="1" key="2">
    <citation type="submission" date="2013-10" db="EMBL/GenBank/DDBJ databases">
        <authorList>
            <person name="Aslett M."/>
        </authorList>
    </citation>
    <scope>NUCLEOTIDE SEQUENCE [LARGE SCALE GENOMIC DNA]</scope>
    <source>
        <strain evidence="1">Weybridge</strain>
    </source>
</reference>
<dbReference type="InterPro" id="IPR016162">
    <property type="entry name" value="Ald_DH_N"/>
</dbReference>
<evidence type="ECO:0000313" key="2">
    <source>
        <dbReference type="Proteomes" id="UP000030763"/>
    </source>
</evidence>
<evidence type="ECO:0008006" key="3">
    <source>
        <dbReference type="Google" id="ProtNLM"/>
    </source>
</evidence>
<proteinExistence type="predicted"/>
<sequence>MSSSLNINDVVSRVAKKKNEWAELPPEKKLELLDRLMDNLEENCEQLQAASIIKRDGEGNSSSSPSYASLEPQYLSALQNSSSCVHWLHSSMLLSNWLGIIREYFDSVVKTGAPPAPLEVKEAPTPEGKPQRYFVKVGPKGLLHTTLVTCGSMELLVEGPIEQEMIHQRPPGLTAILGAGNFDGPVDLLTSLFIENKVCVYKMSPFNAGLLDPLSKLFAPLLDADYCAFIFGGAEEGAALLQHPEVCKWYMTGRTDSLNGMRREEFLDLVRMYIEDIYYVGCYYPDFAKRMESYKQQLIDMGRKPEEFEVSETFSPCCGEVPLDTENTIEAFLPAAVQYTNNKVHGGLSVSISVRPSTPAEEKVVEEAISNLNYGAVQINTDTKLSIAFPSLVWGGCPGSTIYDLNSGIGFIGNCFGIKRPLKSVIRAPFLNFTQM</sequence>
<dbReference type="Gene3D" id="3.40.605.10">
    <property type="entry name" value="Aldehyde Dehydrogenase, Chain A, domain 1"/>
    <property type="match status" value="1"/>
</dbReference>
<feature type="non-terminal residue" evidence="1">
    <location>
        <position position="436"/>
    </location>
</feature>
<dbReference type="OMA" id="SFNCNAA"/>
<dbReference type="InterPro" id="IPR016161">
    <property type="entry name" value="Ald_DH/histidinol_DH"/>
</dbReference>
<organism evidence="1 2">
    <name type="scientific">Eimeria maxima</name>
    <name type="common">Coccidian parasite</name>
    <dbReference type="NCBI Taxonomy" id="5804"/>
    <lineage>
        <taxon>Eukaryota</taxon>
        <taxon>Sar</taxon>
        <taxon>Alveolata</taxon>
        <taxon>Apicomplexa</taxon>
        <taxon>Conoidasida</taxon>
        <taxon>Coccidia</taxon>
        <taxon>Eucoccidiorida</taxon>
        <taxon>Eimeriorina</taxon>
        <taxon>Eimeriidae</taxon>
        <taxon>Eimeria</taxon>
    </lineage>
</organism>
<dbReference type="RefSeq" id="XP_013335158.1">
    <property type="nucleotide sequence ID" value="XM_013479704.1"/>
</dbReference>
<protein>
    <recommendedName>
        <fullName evidence="3">Aldehyde dehydrogenase</fullName>
    </recommendedName>
</protein>
<gene>
    <name evidence="1" type="ORF">EMWEY_00051420</name>
</gene>
<dbReference type="EMBL" id="HG719697">
    <property type="protein sequence ID" value="CDJ58512.1"/>
    <property type="molecule type" value="Genomic_DNA"/>
</dbReference>
<dbReference type="SUPFAM" id="SSF53720">
    <property type="entry name" value="ALDH-like"/>
    <property type="match status" value="1"/>
</dbReference>
<dbReference type="VEuPathDB" id="ToxoDB:EMWEY_00051420"/>